<proteinExistence type="predicted"/>
<name>A0A9C7PR53_9RHOD</name>
<gene>
    <name evidence="1" type="ORF">GpartN1_g117.t1</name>
</gene>
<dbReference type="Proteomes" id="UP001061958">
    <property type="component" value="Unassembled WGS sequence"/>
</dbReference>
<evidence type="ECO:0000313" key="1">
    <source>
        <dbReference type="EMBL" id="GJQ08326.1"/>
    </source>
</evidence>
<dbReference type="InterPro" id="IPR036410">
    <property type="entry name" value="HSP_DnaJ_Cys-rich_dom_sf"/>
</dbReference>
<dbReference type="AlphaFoldDB" id="A0A9C7PR53"/>
<comment type="caution">
    <text evidence="1">The sequence shown here is derived from an EMBL/GenBank/DDBJ whole genome shotgun (WGS) entry which is preliminary data.</text>
</comment>
<dbReference type="PANTHER" id="PTHR15852:SF56">
    <property type="entry name" value="PROTEIN PHOTOSYSTEM I ASSEMBLY 2, CHLOROPLASTIC"/>
    <property type="match status" value="1"/>
</dbReference>
<dbReference type="PANTHER" id="PTHR15852">
    <property type="entry name" value="PLASTID TRANSCRIPTIONALLY ACTIVE PROTEIN"/>
    <property type="match status" value="1"/>
</dbReference>
<dbReference type="SUPFAM" id="SSF57938">
    <property type="entry name" value="DnaJ/Hsp40 cysteine-rich domain"/>
    <property type="match status" value="1"/>
</dbReference>
<protein>
    <submittedName>
        <fullName evidence="1">Uncharacterized protein</fullName>
    </submittedName>
</protein>
<evidence type="ECO:0000313" key="2">
    <source>
        <dbReference type="Proteomes" id="UP001061958"/>
    </source>
</evidence>
<sequence length="148" mass="16106">MMVIGFVSYQKGISCKIVRTELTNCQVNTKKSGSITRRGFLVLLRPSLFLIYCFMKNPVSADTFISDAVCQFCKGKGQVVCDMCEGTGFWKAITPNGKQYYRGVSCPQCSGSGYLICPVCLGTGLGEVKGLLRRDKKLGTGKGIFGTE</sequence>
<reference evidence="1" key="2">
    <citation type="submission" date="2022-01" db="EMBL/GenBank/DDBJ databases">
        <authorList>
            <person name="Hirooka S."/>
            <person name="Miyagishima S.Y."/>
        </authorList>
    </citation>
    <scope>NUCLEOTIDE SEQUENCE</scope>
    <source>
        <strain evidence="1">NBRC 102759</strain>
    </source>
</reference>
<accession>A0A9C7PR53</accession>
<dbReference type="Gene3D" id="2.10.230.10">
    <property type="entry name" value="Heat shock protein DnaJ, cysteine-rich domain"/>
    <property type="match status" value="1"/>
</dbReference>
<dbReference type="OrthoDB" id="513375at2759"/>
<keyword evidence="2" id="KW-1185">Reference proteome</keyword>
<reference evidence="1" key="1">
    <citation type="journal article" date="2022" name="Proc. Natl. Acad. Sci. U.S.A.">
        <title>Life cycle and functional genomics of the unicellular red alga Galdieria for elucidating algal and plant evolution and industrial use.</title>
        <authorList>
            <person name="Hirooka S."/>
            <person name="Itabashi T."/>
            <person name="Ichinose T.M."/>
            <person name="Onuma R."/>
            <person name="Fujiwara T."/>
            <person name="Yamashita S."/>
            <person name="Jong L.W."/>
            <person name="Tomita R."/>
            <person name="Iwane A.H."/>
            <person name="Miyagishima S.Y."/>
        </authorList>
    </citation>
    <scope>NUCLEOTIDE SEQUENCE</scope>
    <source>
        <strain evidence="1">NBRC 102759</strain>
    </source>
</reference>
<dbReference type="EMBL" id="BQMJ01000001">
    <property type="protein sequence ID" value="GJQ08326.1"/>
    <property type="molecule type" value="Genomic_DNA"/>
</dbReference>
<organism evidence="1 2">
    <name type="scientific">Galdieria partita</name>
    <dbReference type="NCBI Taxonomy" id="83374"/>
    <lineage>
        <taxon>Eukaryota</taxon>
        <taxon>Rhodophyta</taxon>
        <taxon>Bangiophyceae</taxon>
        <taxon>Galdieriales</taxon>
        <taxon>Galdieriaceae</taxon>
        <taxon>Galdieria</taxon>
    </lineage>
</organism>